<proteinExistence type="predicted"/>
<sequence>MFANKMRLLPHEARDAFTEKNDFSFTQNCIMVCQRGSQVYGMSTALSDEDYFAVIIPPAEQFLGLKMFDSWTYQYNDIDVVVFSLRKYIGLLLNSNPTMLETLWYREIDYCDMETTSAFLNIRRNRNLFSSILAAGSFSGYAHNQLERMEHNVTSRRMGAKRRRIMDKFGYDTKNASHLVRLYRMGLEFVETGKLTVYRPDREELLAIKNGEWSLDEIKAEAARLEERMCEAKEKSPLPAEPSTHVVEKLLINLTLEHIKNQNSTRMDSRSINPYKFTT</sequence>
<protein>
    <recommendedName>
        <fullName evidence="3">Nucleotidyltransferase</fullName>
    </recommendedName>
</protein>
<evidence type="ECO:0000256" key="1">
    <source>
        <dbReference type="SAM" id="Coils"/>
    </source>
</evidence>
<evidence type="ECO:0008006" key="3">
    <source>
        <dbReference type="Google" id="ProtNLM"/>
    </source>
</evidence>
<reference evidence="2" key="1">
    <citation type="journal article" date="2015" name="Nature">
        <title>Complex archaea that bridge the gap between prokaryotes and eukaryotes.</title>
        <authorList>
            <person name="Spang A."/>
            <person name="Saw J.H."/>
            <person name="Jorgensen S.L."/>
            <person name="Zaremba-Niedzwiedzka K."/>
            <person name="Martijn J."/>
            <person name="Lind A.E."/>
            <person name="van Eijk R."/>
            <person name="Schleper C."/>
            <person name="Guy L."/>
            <person name="Ettema T.J."/>
        </authorList>
    </citation>
    <scope>NUCLEOTIDE SEQUENCE</scope>
</reference>
<name>A0A0F9N8F0_9ZZZZ</name>
<organism evidence="2">
    <name type="scientific">marine sediment metagenome</name>
    <dbReference type="NCBI Taxonomy" id="412755"/>
    <lineage>
        <taxon>unclassified sequences</taxon>
        <taxon>metagenomes</taxon>
        <taxon>ecological metagenomes</taxon>
    </lineage>
</organism>
<keyword evidence="1" id="KW-0175">Coiled coil</keyword>
<feature type="coiled-coil region" evidence="1">
    <location>
        <begin position="208"/>
        <end position="235"/>
    </location>
</feature>
<dbReference type="EMBL" id="LAZR01003842">
    <property type="protein sequence ID" value="KKN14204.1"/>
    <property type="molecule type" value="Genomic_DNA"/>
</dbReference>
<dbReference type="PANTHER" id="PTHR34817:SF1">
    <property type="entry name" value="NUCLEOTIDYLTRANSFERASE"/>
    <property type="match status" value="1"/>
</dbReference>
<dbReference type="AlphaFoldDB" id="A0A0F9N8F0"/>
<dbReference type="InterPro" id="IPR018775">
    <property type="entry name" value="RlaP"/>
</dbReference>
<gene>
    <name evidence="2" type="ORF">LCGC14_0998380</name>
</gene>
<comment type="caution">
    <text evidence="2">The sequence shown here is derived from an EMBL/GenBank/DDBJ whole genome shotgun (WGS) entry which is preliminary data.</text>
</comment>
<evidence type="ECO:0000313" key="2">
    <source>
        <dbReference type="EMBL" id="KKN14204.1"/>
    </source>
</evidence>
<dbReference type="PANTHER" id="PTHR34817">
    <property type="entry name" value="NUCLEOTIDYLTRANSFERASE"/>
    <property type="match status" value="1"/>
</dbReference>
<accession>A0A0F9N8F0</accession>
<dbReference type="Pfam" id="PF10127">
    <property type="entry name" value="RlaP"/>
    <property type="match status" value="1"/>
</dbReference>